<sequence>MPGLEVPPSGRRRRRVIDDDDDEDEQSTRATTPLSQSSTGSKRIRLDGPTQNSDDEDDMNFDFDGSINAEQNTPKVPLTKSALPAGYTTYKDFQPGAIVRMKLKDFVTYTNVEYHFGSQLNMIIGPNGTGKSTLVCAICLGLGWGPQHLGRAKDASEFVKHGAKEAIIDIELARGPPFKKNPVIRRIIKFEGNKSTFFIDGKDATRKQVLKLAQNFSIQIDNLCQFLPQDKVSEFAALTPIELLYSTQRAAAGPQMIEWHDDLKRLRSEQKKLLADNKGDRDVLANLESRQESQRADVERVRERAQIKRRIEILEYARPMAAYKTQVPKWKAIRDRKHELDAELQQLKNELAPMLATINGKQEYFGRTDDLVKFKRREVAAAERSAKEIAVRLDGHDETMKNLSRQIDSEKKNGSNYKQQQSTIQQSINRINRQMEDKPEEFDIDAYNEKIRALQRELKDIENRAREIKDGRTALFQRQDEKSNRIKETEIELQNLQSQSGQREAMLKKFSPDTHRAYRWVLENQDKFDKTVYGPALIECSVNNPKYADAIESLLQKNDFLAFTTQSINDFRTLQKALNVELRLHDVSIRNCTTPLSDLKPSISDGEMRDLGFDGWAKDFLTGPEPVIAMLCNEQFLFRTPIVLREINDREYSRMESHNAINSWVAGKQTYKVNRRKEYGPGATSTQVRQVRPARFWTDKPLDVSLKQELLEIKSQLEAEKAEIDKTIESLRLELTTSGDRFKQKKREKGQLEEEKAQKQTALINFRALPEKLRQEQIKKREVEKNFDGLRERVLAVRGKQDQVALEKAETAIAYADAVENFRKIHYDLVQAEIKNIEALSDFENLKARNEEIRRILEQKQNEVKEANIKQKEAAEEGRKLREEARRLLENARPEPDKFAALQSEHFQKLTLDQLEADIDSEKARLELTHEVGEGLVKEFEDRQRAIDKLQDKMSSYQAKLNDFENAIQEIRGKWEPRLDALVKTISDAFSDSFARIGCAGQVSVDKVEDEPGPNGEPGASDFDQWSIQIQVKFRETENLSVLDSHRQSGGERAVSTIFYLMALQSLSASPFRVVDEINQGMDPRNERMVHGRMVDIACAPRKSSSDANEADDVIGGGGSQYFLVTPKLLSGLHYRPGITVQCIASGEHVPSDFHSTDFRHAIETMKRINGTTSRSLTNGIGRSVRVK</sequence>
<feature type="coiled-coil region" evidence="4">
    <location>
        <begin position="843"/>
        <end position="974"/>
    </location>
</feature>
<proteinExistence type="inferred from homology"/>
<feature type="region of interest" description="Disordered" evidence="5">
    <location>
        <begin position="1"/>
        <end position="77"/>
    </location>
</feature>
<dbReference type="Pfam" id="PF02463">
    <property type="entry name" value="SMC_N"/>
    <property type="match status" value="1"/>
</dbReference>
<name>A0A364KTL0_TALAM</name>
<organism evidence="7 8">
    <name type="scientific">Talaromyces amestolkiae</name>
    <dbReference type="NCBI Taxonomy" id="1196081"/>
    <lineage>
        <taxon>Eukaryota</taxon>
        <taxon>Fungi</taxon>
        <taxon>Dikarya</taxon>
        <taxon>Ascomycota</taxon>
        <taxon>Pezizomycotina</taxon>
        <taxon>Eurotiomycetes</taxon>
        <taxon>Eurotiomycetidae</taxon>
        <taxon>Eurotiales</taxon>
        <taxon>Trichocomaceae</taxon>
        <taxon>Talaromyces</taxon>
        <taxon>Talaromyces sect. Talaromyces</taxon>
    </lineage>
</organism>
<feature type="coiled-coil region" evidence="4">
    <location>
        <begin position="707"/>
        <end position="793"/>
    </location>
</feature>
<dbReference type="EMBL" id="MIKG01000004">
    <property type="protein sequence ID" value="RAO66886.1"/>
    <property type="molecule type" value="Genomic_DNA"/>
</dbReference>
<evidence type="ECO:0000256" key="5">
    <source>
        <dbReference type="SAM" id="MobiDB-lite"/>
    </source>
</evidence>
<dbReference type="GeneID" id="63792114"/>
<dbReference type="PANTHER" id="PTHR45916">
    <property type="entry name" value="STRUCTURAL MAINTENANCE OF CHROMOSOMES PROTEIN 5"/>
    <property type="match status" value="1"/>
</dbReference>
<dbReference type="RefSeq" id="XP_040731402.1">
    <property type="nucleotide sequence ID" value="XM_040875093.1"/>
</dbReference>
<gene>
    <name evidence="7" type="ORF">BHQ10_002898</name>
</gene>
<evidence type="ECO:0000256" key="1">
    <source>
        <dbReference type="ARBA" id="ARBA00010171"/>
    </source>
</evidence>
<keyword evidence="3 4" id="KW-0175">Coiled coil</keyword>
<dbReference type="GO" id="GO:0005634">
    <property type="term" value="C:nucleus"/>
    <property type="evidence" value="ECO:0007669"/>
    <property type="project" value="TreeGrafter"/>
</dbReference>
<comment type="similarity">
    <text evidence="1">Belongs to the SMC family. SMC5 subfamily.</text>
</comment>
<evidence type="ECO:0000313" key="8">
    <source>
        <dbReference type="Proteomes" id="UP000249363"/>
    </source>
</evidence>
<dbReference type="AlphaFoldDB" id="A0A364KTL0"/>
<evidence type="ECO:0000256" key="3">
    <source>
        <dbReference type="ARBA" id="ARBA00023054"/>
    </source>
</evidence>
<evidence type="ECO:0000256" key="4">
    <source>
        <dbReference type="SAM" id="Coils"/>
    </source>
</evidence>
<reference evidence="7 8" key="1">
    <citation type="journal article" date="2017" name="Biotechnol. Biofuels">
        <title>Differential beta-glucosidase expression as a function of carbon source availability in Talaromyces amestolkiae: a genomic and proteomic approach.</title>
        <authorList>
            <person name="de Eugenio L.I."/>
            <person name="Mendez-Liter J.A."/>
            <person name="Nieto-Dominguez M."/>
            <person name="Alonso L."/>
            <person name="Gil-Munoz J."/>
            <person name="Barriuso J."/>
            <person name="Prieto A."/>
            <person name="Martinez M.J."/>
        </authorList>
    </citation>
    <scope>NUCLEOTIDE SEQUENCE [LARGE SCALE GENOMIC DNA]</scope>
    <source>
        <strain evidence="7 8">CIB</strain>
    </source>
</reference>
<comment type="caution">
    <text evidence="7">The sequence shown here is derived from an EMBL/GenBank/DDBJ whole genome shotgun (WGS) entry which is preliminary data.</text>
</comment>
<dbReference type="PANTHER" id="PTHR45916:SF1">
    <property type="entry name" value="STRUCTURAL MAINTENANCE OF CHROMOSOMES PROTEIN 5"/>
    <property type="match status" value="1"/>
</dbReference>
<dbReference type="SUPFAM" id="SSF52540">
    <property type="entry name" value="P-loop containing nucleoside triphosphate hydrolases"/>
    <property type="match status" value="2"/>
</dbReference>
<dbReference type="OrthoDB" id="10254973at2759"/>
<dbReference type="Proteomes" id="UP000249363">
    <property type="component" value="Unassembled WGS sequence"/>
</dbReference>
<feature type="domain" description="RecF/RecN/SMC N-terminal" evidence="6">
    <location>
        <begin position="98"/>
        <end position="1090"/>
    </location>
</feature>
<dbReference type="GO" id="GO:0003697">
    <property type="term" value="F:single-stranded DNA binding"/>
    <property type="evidence" value="ECO:0007669"/>
    <property type="project" value="TreeGrafter"/>
</dbReference>
<dbReference type="GO" id="GO:0000724">
    <property type="term" value="P:double-strand break repair via homologous recombination"/>
    <property type="evidence" value="ECO:0007669"/>
    <property type="project" value="TreeGrafter"/>
</dbReference>
<evidence type="ECO:0000256" key="2">
    <source>
        <dbReference type="ARBA" id="ARBA00018687"/>
    </source>
</evidence>
<feature type="coiled-coil region" evidence="4">
    <location>
        <begin position="444"/>
        <end position="499"/>
    </location>
</feature>
<accession>A0A364KTL0</accession>
<feature type="compositionally biased region" description="Polar residues" evidence="5">
    <location>
        <begin position="28"/>
        <end position="41"/>
    </location>
</feature>
<protein>
    <recommendedName>
        <fullName evidence="2">Structural maintenance of chromosomes protein 5</fullName>
    </recommendedName>
</protein>
<dbReference type="InterPro" id="IPR027417">
    <property type="entry name" value="P-loop_NTPase"/>
</dbReference>
<dbReference type="InterPro" id="IPR003395">
    <property type="entry name" value="RecF/RecN/SMC_N"/>
</dbReference>
<evidence type="ECO:0000259" key="6">
    <source>
        <dbReference type="Pfam" id="PF02463"/>
    </source>
</evidence>
<feature type="coiled-coil region" evidence="4">
    <location>
        <begin position="393"/>
        <end position="420"/>
    </location>
</feature>
<dbReference type="STRING" id="1196081.A0A364KTL0"/>
<dbReference type="Gene3D" id="3.40.50.300">
    <property type="entry name" value="P-loop containing nucleotide triphosphate hydrolases"/>
    <property type="match status" value="2"/>
</dbReference>
<evidence type="ECO:0000313" key="7">
    <source>
        <dbReference type="EMBL" id="RAO66886.1"/>
    </source>
</evidence>
<dbReference type="GO" id="GO:0030915">
    <property type="term" value="C:Smc5-Smc6 complex"/>
    <property type="evidence" value="ECO:0007669"/>
    <property type="project" value="TreeGrafter"/>
</dbReference>
<keyword evidence="8" id="KW-1185">Reference proteome</keyword>